<sequence>MRVTFLGTGAAGGVPLFGCRCVACERAHLAPAFVRRPCSALIESGNTRILLDAGLTDLHERFAPGDLDAIVLTHFHPDHVQGLFHLRWGVGARLAVYGPPDSEGCADLYKHPGVLEFHALTKFEPLSIGALTLTPVPLIHSKVTFGYAVAASTGSRFAYLTDTLGLPPRTETFLTDWHPHGLALDCSFPPQSEAKNHNDWTTALAVIDKVNPERAWLTHISHTLDAWLFGTGESSSRAAIAMDGDRVDFQASSNSPQP</sequence>
<evidence type="ECO:0000313" key="2">
    <source>
        <dbReference type="EMBL" id="ABM37827.1"/>
    </source>
</evidence>
<proteinExistence type="predicted"/>
<dbReference type="Gene3D" id="3.60.15.10">
    <property type="entry name" value="Ribonuclease Z/Hydroxyacylglutathione hydrolase-like"/>
    <property type="match status" value="1"/>
</dbReference>
<reference evidence="3" key="1">
    <citation type="journal article" date="2009" name="Environ. Microbiol.">
        <title>The genome of Polaromonas naphthalenivorans strain CJ2, isolated from coal tar-contaminated sediment, reveals physiological and metabolic versatility and evolution through extensive horizontal gene transfer.</title>
        <authorList>
            <person name="Yagi J.M."/>
            <person name="Sims D."/>
            <person name="Brettin T."/>
            <person name="Bruce D."/>
            <person name="Madsen E.L."/>
        </authorList>
    </citation>
    <scope>NUCLEOTIDE SEQUENCE [LARGE SCALE GENOMIC DNA]</scope>
    <source>
        <strain evidence="3">CJ2</strain>
    </source>
</reference>
<dbReference type="AlphaFoldDB" id="A1VQ99"/>
<dbReference type="RefSeq" id="WP_011801905.1">
    <property type="nucleotide sequence ID" value="NC_008781.1"/>
</dbReference>
<evidence type="ECO:0000313" key="3">
    <source>
        <dbReference type="Proteomes" id="UP000000644"/>
    </source>
</evidence>
<dbReference type="SUPFAM" id="SSF56281">
    <property type="entry name" value="Metallo-hydrolase/oxidoreductase"/>
    <property type="match status" value="1"/>
</dbReference>
<keyword evidence="3" id="KW-1185">Reference proteome</keyword>
<feature type="domain" description="Metallo-beta-lactamase" evidence="1">
    <location>
        <begin position="36"/>
        <end position="219"/>
    </location>
</feature>
<dbReference type="NCBIfam" id="TIGR03307">
    <property type="entry name" value="PhnP"/>
    <property type="match status" value="1"/>
</dbReference>
<dbReference type="GO" id="GO:0019700">
    <property type="term" value="P:organic phosphonate catabolic process"/>
    <property type="evidence" value="ECO:0007669"/>
    <property type="project" value="InterPro"/>
</dbReference>
<gene>
    <name evidence="2" type="ordered locus">Pnap_2524</name>
</gene>
<dbReference type="Pfam" id="PF12706">
    <property type="entry name" value="Lactamase_B_2"/>
    <property type="match status" value="1"/>
</dbReference>
<organism evidence="2 3">
    <name type="scientific">Polaromonas naphthalenivorans (strain CJ2)</name>
    <dbReference type="NCBI Taxonomy" id="365044"/>
    <lineage>
        <taxon>Bacteria</taxon>
        <taxon>Pseudomonadati</taxon>
        <taxon>Pseudomonadota</taxon>
        <taxon>Betaproteobacteria</taxon>
        <taxon>Burkholderiales</taxon>
        <taxon>Comamonadaceae</taxon>
        <taxon>Polaromonas</taxon>
    </lineage>
</organism>
<dbReference type="InterPro" id="IPR001279">
    <property type="entry name" value="Metallo-B-lactamas"/>
</dbReference>
<dbReference type="HOGENOM" id="CLU_044538_3_0_4"/>
<dbReference type="CDD" id="cd07736">
    <property type="entry name" value="PhnP-like_MBL-fold"/>
    <property type="match status" value="1"/>
</dbReference>
<dbReference type="InterPro" id="IPR035682">
    <property type="entry name" value="PhnP_MBL"/>
</dbReference>
<dbReference type="KEGG" id="pna:Pnap_2524"/>
<dbReference type="EMBL" id="CP000529">
    <property type="protein sequence ID" value="ABM37827.1"/>
    <property type="molecule type" value="Genomic_DNA"/>
</dbReference>
<dbReference type="SMART" id="SM00849">
    <property type="entry name" value="Lactamase_B"/>
    <property type="match status" value="1"/>
</dbReference>
<dbReference type="GO" id="GO:0008081">
    <property type="term" value="F:phosphoric diester hydrolase activity"/>
    <property type="evidence" value="ECO:0007669"/>
    <property type="project" value="InterPro"/>
</dbReference>
<dbReference type="OrthoDB" id="5443440at2"/>
<evidence type="ECO:0000259" key="1">
    <source>
        <dbReference type="SMART" id="SM00849"/>
    </source>
</evidence>
<dbReference type="PANTHER" id="PTHR42663:SF6">
    <property type="entry name" value="HYDROLASE C777.06C-RELATED"/>
    <property type="match status" value="1"/>
</dbReference>
<dbReference type="InterPro" id="IPR036866">
    <property type="entry name" value="RibonucZ/Hydroxyglut_hydro"/>
</dbReference>
<protein>
    <submittedName>
        <fullName evidence="2">Beta-lactamase domain protein</fullName>
    </submittedName>
</protein>
<dbReference type="eggNOG" id="COG1235">
    <property type="taxonomic scope" value="Bacteria"/>
</dbReference>
<name>A1VQ99_POLNA</name>
<dbReference type="InterPro" id="IPR017693">
    <property type="entry name" value="Phosphonate_metab_PhnP"/>
</dbReference>
<dbReference type="Proteomes" id="UP000000644">
    <property type="component" value="Chromosome"/>
</dbReference>
<accession>A1VQ99</accession>
<dbReference type="PANTHER" id="PTHR42663">
    <property type="entry name" value="HYDROLASE C777.06C-RELATED-RELATED"/>
    <property type="match status" value="1"/>
</dbReference>